<dbReference type="GO" id="GO:0016020">
    <property type="term" value="C:membrane"/>
    <property type="evidence" value="ECO:0007669"/>
    <property type="project" value="UniProtKB-SubCell"/>
</dbReference>
<dbReference type="AlphaFoldDB" id="A5AD52"/>
<dbReference type="PANTHER" id="PTHR48053:SF71">
    <property type="entry name" value="LEUCINE RICH REPEAT FAMILY PROTEIN, EXPRESSED"/>
    <property type="match status" value="1"/>
</dbReference>
<comment type="subcellular location">
    <subcellularLocation>
        <location evidence="1">Membrane</location>
        <topology evidence="1">Single-pass type I membrane protein</topology>
    </subcellularLocation>
</comment>
<reference evidence="4" key="1">
    <citation type="journal article" date="2007" name="PLoS ONE">
        <title>The first genome sequence of an elite grapevine cultivar (Pinot noir Vitis vinifera L.): coping with a highly heterozygous genome.</title>
        <authorList>
            <person name="Velasco R."/>
            <person name="Zharkikh A."/>
            <person name="Troggio M."/>
            <person name="Cartwright D.A."/>
            <person name="Cestaro A."/>
            <person name="Pruss D."/>
            <person name="Pindo M."/>
            <person name="FitzGerald L.M."/>
            <person name="Vezzulli S."/>
            <person name="Reid J."/>
            <person name="Malacarne G."/>
            <person name="Iliev D."/>
            <person name="Coppola G."/>
            <person name="Wardell B."/>
            <person name="Micheletti D."/>
            <person name="Macalma T."/>
            <person name="Facci M."/>
            <person name="Mitchell J.T."/>
            <person name="Perazzolli M."/>
            <person name="Eldredge G."/>
            <person name="Gatto P."/>
            <person name="Oyzerski R."/>
            <person name="Moretto M."/>
            <person name="Gutin N."/>
            <person name="Stefanini M."/>
            <person name="Chen Y."/>
            <person name="Segala C."/>
            <person name="Davenport C."/>
            <person name="Dematte L."/>
            <person name="Mraz A."/>
            <person name="Battilana J."/>
            <person name="Stormo K."/>
            <person name="Costa F."/>
            <person name="Tao Q."/>
            <person name="Si-Ammour A."/>
            <person name="Harkins T."/>
            <person name="Lackey A."/>
            <person name="Perbost C."/>
            <person name="Taillon B."/>
            <person name="Stella A."/>
            <person name="Solovyev V."/>
            <person name="Fawcett J.A."/>
            <person name="Sterck L."/>
            <person name="Vandepoele K."/>
            <person name="Grando S.M."/>
            <person name="Toppo S."/>
            <person name="Moser C."/>
            <person name="Lanchbury J."/>
            <person name="Bogden R."/>
            <person name="Skolnick M."/>
            <person name="Sgaramella V."/>
            <person name="Bhatnagar S.K."/>
            <person name="Fontana P."/>
            <person name="Gutin A."/>
            <person name="Van de Peer Y."/>
            <person name="Salamini F."/>
            <person name="Viola R."/>
        </authorList>
    </citation>
    <scope>NUCLEOTIDE SEQUENCE</scope>
</reference>
<protein>
    <submittedName>
        <fullName evidence="4">Uncharacterized protein</fullName>
    </submittedName>
</protein>
<accession>A5AD52</accession>
<dbReference type="SUPFAM" id="SSF52058">
    <property type="entry name" value="L domain-like"/>
    <property type="match status" value="1"/>
</dbReference>
<dbReference type="PANTHER" id="PTHR48053">
    <property type="entry name" value="LEUCINE RICH REPEAT FAMILY PROTEIN, EXPRESSED"/>
    <property type="match status" value="1"/>
</dbReference>
<evidence type="ECO:0000256" key="1">
    <source>
        <dbReference type="ARBA" id="ARBA00004479"/>
    </source>
</evidence>
<dbReference type="InterPro" id="IPR032675">
    <property type="entry name" value="LRR_dom_sf"/>
</dbReference>
<organism evidence="4">
    <name type="scientific">Vitis vinifera</name>
    <name type="common">Grape</name>
    <dbReference type="NCBI Taxonomy" id="29760"/>
    <lineage>
        <taxon>Eukaryota</taxon>
        <taxon>Viridiplantae</taxon>
        <taxon>Streptophyta</taxon>
        <taxon>Embryophyta</taxon>
        <taxon>Tracheophyta</taxon>
        <taxon>Spermatophyta</taxon>
        <taxon>Magnoliopsida</taxon>
        <taxon>eudicotyledons</taxon>
        <taxon>Gunneridae</taxon>
        <taxon>Pentapetalae</taxon>
        <taxon>rosids</taxon>
        <taxon>Vitales</taxon>
        <taxon>Vitaceae</taxon>
        <taxon>Viteae</taxon>
        <taxon>Vitis</taxon>
    </lineage>
</organism>
<evidence type="ECO:0000256" key="2">
    <source>
        <dbReference type="ARBA" id="ARBA00022729"/>
    </source>
</evidence>
<dbReference type="EMBL" id="AM423539">
    <property type="protein sequence ID" value="CAN79942.1"/>
    <property type="molecule type" value="Genomic_DNA"/>
</dbReference>
<evidence type="ECO:0000256" key="3">
    <source>
        <dbReference type="ARBA" id="ARBA00023170"/>
    </source>
</evidence>
<keyword evidence="3" id="KW-0675">Receptor</keyword>
<proteinExistence type="predicted"/>
<dbReference type="InterPro" id="IPR001611">
    <property type="entry name" value="Leu-rich_rpt"/>
</dbReference>
<sequence length="229" mass="25684">MLDLGGIFCSHSDLDFMQDMQDMQGMQELATLVNLEILDVSGNQFNAAQTVKELGNFNNLEMLDLSANLFDASAPMQDSRRLSKLKKLKTLDLDANHFEVSIFQSLAALPSLRNLMLSSNALEGPFPIKELAIFKDLETLDLSYNSLEGHLNMPESILTPALRLHTRFQRMADSNQSSDTRTKVIPATSPSTCPIPRMQVLNHRLPVKHDKQLHSPENTTEECDICKQL</sequence>
<name>A5AD52_VITVI</name>
<gene>
    <name evidence="4" type="ORF">VITISV_039929</name>
</gene>
<dbReference type="Pfam" id="PF00560">
    <property type="entry name" value="LRR_1"/>
    <property type="match status" value="1"/>
</dbReference>
<dbReference type="Gene3D" id="3.80.10.10">
    <property type="entry name" value="Ribonuclease Inhibitor"/>
    <property type="match status" value="1"/>
</dbReference>
<evidence type="ECO:0000313" key="4">
    <source>
        <dbReference type="EMBL" id="CAN79942.1"/>
    </source>
</evidence>
<dbReference type="InterPro" id="IPR051716">
    <property type="entry name" value="Plant_RL_S/T_kinase"/>
</dbReference>
<keyword evidence="2" id="KW-0732">Signal</keyword>